<organism evidence="1 2">
    <name type="scientific">Ambispora leptoticha</name>
    <dbReference type="NCBI Taxonomy" id="144679"/>
    <lineage>
        <taxon>Eukaryota</taxon>
        <taxon>Fungi</taxon>
        <taxon>Fungi incertae sedis</taxon>
        <taxon>Mucoromycota</taxon>
        <taxon>Glomeromycotina</taxon>
        <taxon>Glomeromycetes</taxon>
        <taxon>Archaeosporales</taxon>
        <taxon>Ambisporaceae</taxon>
        <taxon>Ambispora</taxon>
    </lineage>
</organism>
<protein>
    <submittedName>
        <fullName evidence="1">4479_t:CDS:1</fullName>
    </submittedName>
</protein>
<feature type="non-terminal residue" evidence="1">
    <location>
        <position position="1"/>
    </location>
</feature>
<keyword evidence="2" id="KW-1185">Reference proteome</keyword>
<gene>
    <name evidence="1" type="ORF">ALEPTO_LOCUS9373</name>
</gene>
<dbReference type="AlphaFoldDB" id="A0A9N9DAT6"/>
<comment type="caution">
    <text evidence="1">The sequence shown here is derived from an EMBL/GenBank/DDBJ whole genome shotgun (WGS) entry which is preliminary data.</text>
</comment>
<sequence length="50" mass="5675">KNQPTFLQPGNVNTYNVEDDGVFEESSELDGIFHWDFVNGALSLSFMDHI</sequence>
<name>A0A9N9DAT6_9GLOM</name>
<evidence type="ECO:0000313" key="2">
    <source>
        <dbReference type="Proteomes" id="UP000789508"/>
    </source>
</evidence>
<dbReference type="Proteomes" id="UP000789508">
    <property type="component" value="Unassembled WGS sequence"/>
</dbReference>
<reference evidence="1" key="1">
    <citation type="submission" date="2021-06" db="EMBL/GenBank/DDBJ databases">
        <authorList>
            <person name="Kallberg Y."/>
            <person name="Tangrot J."/>
            <person name="Rosling A."/>
        </authorList>
    </citation>
    <scope>NUCLEOTIDE SEQUENCE</scope>
    <source>
        <strain evidence="1">FL130A</strain>
    </source>
</reference>
<accession>A0A9N9DAT6</accession>
<proteinExistence type="predicted"/>
<evidence type="ECO:0000313" key="1">
    <source>
        <dbReference type="EMBL" id="CAG8631501.1"/>
    </source>
</evidence>
<dbReference type="EMBL" id="CAJVPS010007061">
    <property type="protein sequence ID" value="CAG8631501.1"/>
    <property type="molecule type" value="Genomic_DNA"/>
</dbReference>